<dbReference type="EMBL" id="AHOM02000010">
    <property type="protein sequence ID" value="EJZ40953.1"/>
    <property type="molecule type" value="Genomic_DNA"/>
</dbReference>
<keyword evidence="2" id="KW-1185">Reference proteome</keyword>
<dbReference type="Proteomes" id="UP000018720">
    <property type="component" value="Unassembled WGS sequence"/>
</dbReference>
<gene>
    <name evidence="1" type="ORF">LEP1GSC178_1856</name>
</gene>
<organism evidence="1 2">
    <name type="scientific">Leptospira licerasiae str. MMD4847</name>
    <dbReference type="NCBI Taxonomy" id="1049971"/>
    <lineage>
        <taxon>Bacteria</taxon>
        <taxon>Pseudomonadati</taxon>
        <taxon>Spirochaetota</taxon>
        <taxon>Spirochaetia</taxon>
        <taxon>Leptospirales</taxon>
        <taxon>Leptospiraceae</taxon>
        <taxon>Leptospira</taxon>
    </lineage>
</organism>
<protein>
    <submittedName>
        <fullName evidence="1">Uncharacterized protein</fullName>
    </submittedName>
</protein>
<comment type="caution">
    <text evidence="1">The sequence shown here is derived from an EMBL/GenBank/DDBJ whole genome shotgun (WGS) entry which is preliminary data.</text>
</comment>
<name>A0ABN0H5V9_9LEPT</name>
<reference evidence="1 2" key="1">
    <citation type="submission" date="2012-08" db="EMBL/GenBank/DDBJ databases">
        <authorList>
            <person name="Harkins D.M."/>
            <person name="Durkin A.S."/>
            <person name="Selengut J.D."/>
            <person name="Sanka R."/>
            <person name="DePew J."/>
            <person name="Purushe J."/>
            <person name="Matthias M.A."/>
            <person name="Vinetz J.M."/>
            <person name="Sutton G.G."/>
            <person name="Nelson W.C."/>
            <person name="Fouts D.E."/>
        </authorList>
    </citation>
    <scope>NUCLEOTIDE SEQUENCE [LARGE SCALE GENOMIC DNA]</scope>
    <source>
        <strain evidence="1 2">MMD4847</strain>
    </source>
</reference>
<evidence type="ECO:0000313" key="1">
    <source>
        <dbReference type="EMBL" id="EJZ40953.1"/>
    </source>
</evidence>
<evidence type="ECO:0000313" key="2">
    <source>
        <dbReference type="Proteomes" id="UP000018720"/>
    </source>
</evidence>
<accession>A0ABN0H5V9</accession>
<proteinExistence type="predicted"/>
<sequence>MPIQPRVGLFSSEKRPTLKSLFSILEKTLGSGFILFL</sequence>